<dbReference type="Pfam" id="PF20511">
    <property type="entry name" value="PMI_typeI_cat"/>
    <property type="match status" value="1"/>
</dbReference>
<keyword evidence="7 11" id="KW-0479">Metal-binding</keyword>
<dbReference type="FunFam" id="2.60.120.10:FF:000044">
    <property type="entry name" value="Mannose-6-phosphate isomerase"/>
    <property type="match status" value="1"/>
</dbReference>
<gene>
    <name evidence="18" type="primary">PMI40</name>
    <name evidence="18" type="ORF">AWJ20_1851</name>
</gene>
<evidence type="ECO:0000259" key="15">
    <source>
        <dbReference type="Pfam" id="PF01238"/>
    </source>
</evidence>
<comment type="pathway">
    <text evidence="3 14">Nucleotide-sugar biosynthesis; GDP-alpha-D-mannose biosynthesis; alpha-D-mannose 1-phosphate from D-fructose 6-phosphate: step 1/2.</text>
</comment>
<evidence type="ECO:0000313" key="18">
    <source>
        <dbReference type="EMBL" id="ANB13555.1"/>
    </source>
</evidence>
<evidence type="ECO:0000256" key="10">
    <source>
        <dbReference type="PIRSR" id="PIRSR001480-1"/>
    </source>
</evidence>
<dbReference type="PANTHER" id="PTHR10309">
    <property type="entry name" value="MANNOSE-6-PHOSPHATE ISOMERASE"/>
    <property type="match status" value="1"/>
</dbReference>
<dbReference type="NCBIfam" id="TIGR00218">
    <property type="entry name" value="manA"/>
    <property type="match status" value="1"/>
</dbReference>
<dbReference type="Gene3D" id="2.60.120.10">
    <property type="entry name" value="Jelly Rolls"/>
    <property type="match status" value="2"/>
</dbReference>
<dbReference type="GO" id="GO:0004476">
    <property type="term" value="F:mannose-6-phosphate isomerase activity"/>
    <property type="evidence" value="ECO:0007669"/>
    <property type="project" value="UniProtKB-EC"/>
</dbReference>
<evidence type="ECO:0000256" key="1">
    <source>
        <dbReference type="ARBA" id="ARBA00000757"/>
    </source>
</evidence>
<dbReference type="InterPro" id="IPR001250">
    <property type="entry name" value="Man6P_Isoase-1"/>
</dbReference>
<evidence type="ECO:0000256" key="9">
    <source>
        <dbReference type="ARBA" id="ARBA00023235"/>
    </source>
</evidence>
<keyword evidence="19" id="KW-1185">Reference proteome</keyword>
<protein>
    <recommendedName>
        <fullName evidence="6 12">Mannose-6-phosphate isomerase</fullName>
        <ecNumber evidence="5 12">5.3.1.8</ecNumber>
    </recommendedName>
</protein>
<evidence type="ECO:0000256" key="12">
    <source>
        <dbReference type="RuleBase" id="RU000611"/>
    </source>
</evidence>
<dbReference type="GO" id="GO:0009298">
    <property type="term" value="P:GDP-mannose biosynthetic process"/>
    <property type="evidence" value="ECO:0007669"/>
    <property type="project" value="UniProtKB-UniPathway"/>
</dbReference>
<dbReference type="FunFam" id="1.10.441.10:FF:000001">
    <property type="entry name" value="Mannose-6-phosphate isomerase"/>
    <property type="match status" value="1"/>
</dbReference>
<dbReference type="PRINTS" id="PR00714">
    <property type="entry name" value="MAN6PISMRASE"/>
</dbReference>
<dbReference type="InterPro" id="IPR046458">
    <property type="entry name" value="PMI_typeI_hel"/>
</dbReference>
<evidence type="ECO:0000256" key="13">
    <source>
        <dbReference type="RuleBase" id="RU004189"/>
    </source>
</evidence>
<dbReference type="CDD" id="cd07011">
    <property type="entry name" value="cupin_PMI_type_I_N"/>
    <property type="match status" value="1"/>
</dbReference>
<feature type="active site" evidence="10">
    <location>
        <position position="292"/>
    </location>
</feature>
<dbReference type="InterPro" id="IPR046457">
    <property type="entry name" value="PMI_typeI_cat"/>
</dbReference>
<evidence type="ECO:0000256" key="6">
    <source>
        <dbReference type="ARBA" id="ARBA00018236"/>
    </source>
</evidence>
<feature type="domain" description="Phosphomannose isomerase type I catalytic" evidence="16">
    <location>
        <begin position="6"/>
        <end position="139"/>
    </location>
</feature>
<dbReference type="Pfam" id="PF20512">
    <property type="entry name" value="PMI_typeI_hel"/>
    <property type="match status" value="1"/>
</dbReference>
<dbReference type="SUPFAM" id="SSF51182">
    <property type="entry name" value="RmlC-like cupins"/>
    <property type="match status" value="1"/>
</dbReference>
<evidence type="ECO:0000313" key="19">
    <source>
        <dbReference type="Proteomes" id="UP000189580"/>
    </source>
</evidence>
<reference evidence="18 19" key="1">
    <citation type="submission" date="2016-02" db="EMBL/GenBank/DDBJ databases">
        <title>Complete genome sequence and transcriptome regulation of the pentose utilising yeast Sugiyamaella lignohabitans.</title>
        <authorList>
            <person name="Bellasio M."/>
            <person name="Peymann A."/>
            <person name="Valli M."/>
            <person name="Sipitzky M."/>
            <person name="Graf A."/>
            <person name="Sauer M."/>
            <person name="Marx H."/>
            <person name="Mattanovich D."/>
        </authorList>
    </citation>
    <scope>NUCLEOTIDE SEQUENCE [LARGE SCALE GENOMIC DNA]</scope>
    <source>
        <strain evidence="18 19">CBS 10342</strain>
    </source>
</reference>
<feature type="binding site" evidence="11">
    <location>
        <position position="97"/>
    </location>
    <ligand>
        <name>Zn(2+)</name>
        <dbReference type="ChEBI" id="CHEBI:29105"/>
    </ligand>
</feature>
<dbReference type="EMBL" id="CP014501">
    <property type="protein sequence ID" value="ANB13555.1"/>
    <property type="molecule type" value="Genomic_DNA"/>
</dbReference>
<dbReference type="InterPro" id="IPR011051">
    <property type="entry name" value="RmlC_Cupin_sf"/>
</dbReference>
<feature type="binding site" evidence="11">
    <location>
        <position position="95"/>
    </location>
    <ligand>
        <name>Zn(2+)</name>
        <dbReference type="ChEBI" id="CHEBI:29105"/>
    </ligand>
</feature>
<dbReference type="Gene3D" id="1.10.441.10">
    <property type="entry name" value="Phosphomannose Isomerase, domain 2"/>
    <property type="match status" value="1"/>
</dbReference>
<comment type="cofactor">
    <cofactor evidence="11 12">
        <name>Zn(2+)</name>
        <dbReference type="ChEBI" id="CHEBI:29105"/>
    </cofactor>
    <text evidence="11 12">Binds 1 zinc ion per subunit.</text>
</comment>
<evidence type="ECO:0000256" key="5">
    <source>
        <dbReference type="ARBA" id="ARBA00011956"/>
    </source>
</evidence>
<organism evidence="18 19">
    <name type="scientific">Sugiyamaella lignohabitans</name>
    <dbReference type="NCBI Taxonomy" id="796027"/>
    <lineage>
        <taxon>Eukaryota</taxon>
        <taxon>Fungi</taxon>
        <taxon>Dikarya</taxon>
        <taxon>Ascomycota</taxon>
        <taxon>Saccharomycotina</taxon>
        <taxon>Dipodascomycetes</taxon>
        <taxon>Dipodascales</taxon>
        <taxon>Trichomonascaceae</taxon>
        <taxon>Sugiyamaella</taxon>
    </lineage>
</organism>
<evidence type="ECO:0000256" key="8">
    <source>
        <dbReference type="ARBA" id="ARBA00022833"/>
    </source>
</evidence>
<accession>A0A167E236</accession>
<dbReference type="EC" id="5.3.1.8" evidence="5 12"/>
<dbReference type="KEGG" id="slb:AWJ20_1851"/>
<evidence type="ECO:0000256" key="4">
    <source>
        <dbReference type="ARBA" id="ARBA00010772"/>
    </source>
</evidence>
<dbReference type="InterPro" id="IPR014710">
    <property type="entry name" value="RmlC-like_jellyroll"/>
</dbReference>
<dbReference type="PANTHER" id="PTHR10309:SF0">
    <property type="entry name" value="MANNOSE-6-PHOSPHATE ISOMERASE"/>
    <property type="match status" value="1"/>
</dbReference>
<dbReference type="InterPro" id="IPR046456">
    <property type="entry name" value="PMI_typeI_C"/>
</dbReference>
<dbReference type="Proteomes" id="UP000189580">
    <property type="component" value="Chromosome a"/>
</dbReference>
<dbReference type="PROSITE" id="PS00966">
    <property type="entry name" value="PMI_I_2"/>
    <property type="match status" value="1"/>
</dbReference>
<feature type="binding site" evidence="11">
    <location>
        <position position="273"/>
    </location>
    <ligand>
        <name>Zn(2+)</name>
        <dbReference type="ChEBI" id="CHEBI:29105"/>
    </ligand>
</feature>
<name>A0A167E236_9ASCO</name>
<evidence type="ECO:0000256" key="2">
    <source>
        <dbReference type="ARBA" id="ARBA00002564"/>
    </source>
</evidence>
<dbReference type="InterPro" id="IPR018050">
    <property type="entry name" value="Pmannose_isomerase-type1_CS"/>
</dbReference>
<comment type="catalytic activity">
    <reaction evidence="1 12">
        <text>D-mannose 6-phosphate = D-fructose 6-phosphate</text>
        <dbReference type="Rhea" id="RHEA:12356"/>
        <dbReference type="ChEBI" id="CHEBI:58735"/>
        <dbReference type="ChEBI" id="CHEBI:61527"/>
        <dbReference type="EC" id="5.3.1.8"/>
    </reaction>
</comment>
<dbReference type="OrthoDB" id="6605218at2759"/>
<evidence type="ECO:0000259" key="17">
    <source>
        <dbReference type="Pfam" id="PF20512"/>
    </source>
</evidence>
<evidence type="ECO:0000256" key="14">
    <source>
        <dbReference type="RuleBase" id="RU004248"/>
    </source>
</evidence>
<dbReference type="GO" id="GO:0008270">
    <property type="term" value="F:zinc ion binding"/>
    <property type="evidence" value="ECO:0007669"/>
    <property type="project" value="InterPro"/>
</dbReference>
<dbReference type="AlphaFoldDB" id="A0A167E236"/>
<feature type="domain" description="Phosphomannose isomerase type I helical insertion" evidence="17">
    <location>
        <begin position="155"/>
        <end position="254"/>
    </location>
</feature>
<comment type="similarity">
    <text evidence="4 13">Belongs to the mannose-6-phosphate isomerase type 1 family.</text>
</comment>
<dbReference type="GeneID" id="30033699"/>
<dbReference type="PIRSF" id="PIRSF001480">
    <property type="entry name" value="Mannose-6-phosphate_isomerase"/>
    <property type="match status" value="1"/>
</dbReference>
<feature type="binding site" evidence="11">
    <location>
        <position position="122"/>
    </location>
    <ligand>
        <name>Zn(2+)</name>
        <dbReference type="ChEBI" id="CHEBI:29105"/>
    </ligand>
</feature>
<keyword evidence="8 11" id="KW-0862">Zinc</keyword>
<comment type="function">
    <text evidence="2">Involved in the synthesis of the GDP-mannose and dolichol-phosphate-mannose required for a number of critical mannosyl transfer reactions.</text>
</comment>
<keyword evidence="9 12" id="KW-0413">Isomerase</keyword>
<evidence type="ECO:0000256" key="7">
    <source>
        <dbReference type="ARBA" id="ARBA00022723"/>
    </source>
</evidence>
<evidence type="ECO:0000259" key="16">
    <source>
        <dbReference type="Pfam" id="PF20511"/>
    </source>
</evidence>
<dbReference type="Pfam" id="PF01238">
    <property type="entry name" value="PMI_typeI_C"/>
    <property type="match status" value="1"/>
</dbReference>
<dbReference type="UniPathway" id="UPA00126">
    <property type="reaction ID" value="UER00423"/>
</dbReference>
<evidence type="ECO:0000256" key="11">
    <source>
        <dbReference type="PIRSR" id="PIRSR001480-2"/>
    </source>
</evidence>
<dbReference type="GO" id="GO:0005829">
    <property type="term" value="C:cytosol"/>
    <property type="evidence" value="ECO:0007669"/>
    <property type="project" value="TreeGrafter"/>
</dbReference>
<evidence type="ECO:0000256" key="3">
    <source>
        <dbReference type="ARBA" id="ARBA00004666"/>
    </source>
</evidence>
<dbReference type="GO" id="GO:0005975">
    <property type="term" value="P:carbohydrate metabolic process"/>
    <property type="evidence" value="ECO:0007669"/>
    <property type="project" value="InterPro"/>
</dbReference>
<sequence>MANVSGKIGNSSAAAQFAASSDKDFVIDPSKPYAELWMGTHPSVPSKNVNTGETLREIVTKDESLLHDEVVGKFGKGELPFLFKVLSINKALSIQAHPDKELGAILHKKDPKNYPDPNHKPEMAIAVTEFEGFCGFKPLEQIVAVLDTVPEFVELIGADTAEQFKKTVTGNEHAAADSAQDKKNKEALQQLFGRLMRSSDDKVTDVAKRLIERAQREPLGFGGSSSDSELANLLIRLNGQFPNDIGLFCGGLLLNYVKLSPGEAMFLRAKDPHAYISGDIIECMAASDNVVRAGFTPKFKDVETLVSMLTYSYAPVIEQKMEPLPFPRASGDNTEFTLYNPPIDEFAVLQAKIQPGATGKISAIDGPSIIVSTSGKGTISGDNVSLDFNTGNVFFIGAGVDVELKATDGEFTSYRAFAEVE</sequence>
<feature type="domain" description="Phosphomannose isomerase type I C-terminal" evidence="15">
    <location>
        <begin position="338"/>
        <end position="380"/>
    </location>
</feature>
<dbReference type="InterPro" id="IPR016305">
    <property type="entry name" value="Mannose-6-P_Isomerase"/>
</dbReference>
<dbReference type="RefSeq" id="XP_018736032.1">
    <property type="nucleotide sequence ID" value="XM_018878762.1"/>
</dbReference>
<proteinExistence type="inferred from homology"/>
<dbReference type="PROSITE" id="PS00965">
    <property type="entry name" value="PMI_I_1"/>
    <property type="match status" value="1"/>
</dbReference>